<dbReference type="AlphaFoldDB" id="A0A067R205"/>
<feature type="chain" id="PRO_5001647975" evidence="1">
    <location>
        <begin position="17"/>
        <end position="116"/>
    </location>
</feature>
<keyword evidence="1" id="KW-0732">Signal</keyword>
<dbReference type="EMBL" id="KK852981">
    <property type="protein sequence ID" value="KDR12919.1"/>
    <property type="molecule type" value="Genomic_DNA"/>
</dbReference>
<name>A0A067R205_ZOONE</name>
<accession>A0A067R205</accession>
<sequence>MRECLLTIAILHVVSLFVITNTIPERSNLVSCLHNILLKHFSQEIPVLVSFLDTATGILEDSPNADDFQPVDFLLRYTNMEHLWLIYVYRLCRETHERSAVILPYKPQGYVIFVGP</sequence>
<keyword evidence="3" id="KW-1185">Reference proteome</keyword>
<evidence type="ECO:0000313" key="2">
    <source>
        <dbReference type="EMBL" id="KDR12919.1"/>
    </source>
</evidence>
<feature type="signal peptide" evidence="1">
    <location>
        <begin position="1"/>
        <end position="16"/>
    </location>
</feature>
<reference evidence="2 3" key="1">
    <citation type="journal article" date="2014" name="Nat. Commun.">
        <title>Molecular traces of alternative social organization in a termite genome.</title>
        <authorList>
            <person name="Terrapon N."/>
            <person name="Li C."/>
            <person name="Robertson H.M."/>
            <person name="Ji L."/>
            <person name="Meng X."/>
            <person name="Booth W."/>
            <person name="Chen Z."/>
            <person name="Childers C.P."/>
            <person name="Glastad K.M."/>
            <person name="Gokhale K."/>
            <person name="Gowin J."/>
            <person name="Gronenberg W."/>
            <person name="Hermansen R.A."/>
            <person name="Hu H."/>
            <person name="Hunt B.G."/>
            <person name="Huylmans A.K."/>
            <person name="Khalil S.M."/>
            <person name="Mitchell R.D."/>
            <person name="Munoz-Torres M.C."/>
            <person name="Mustard J.A."/>
            <person name="Pan H."/>
            <person name="Reese J.T."/>
            <person name="Scharf M.E."/>
            <person name="Sun F."/>
            <person name="Vogel H."/>
            <person name="Xiao J."/>
            <person name="Yang W."/>
            <person name="Yang Z."/>
            <person name="Yang Z."/>
            <person name="Zhou J."/>
            <person name="Zhu J."/>
            <person name="Brent C.S."/>
            <person name="Elsik C.G."/>
            <person name="Goodisman M.A."/>
            <person name="Liberles D.A."/>
            <person name="Roe R.M."/>
            <person name="Vargo E.L."/>
            <person name="Vilcinskas A."/>
            <person name="Wang J."/>
            <person name="Bornberg-Bauer E."/>
            <person name="Korb J."/>
            <person name="Zhang G."/>
            <person name="Liebig J."/>
        </authorList>
    </citation>
    <scope>NUCLEOTIDE SEQUENCE [LARGE SCALE GENOMIC DNA]</scope>
    <source>
        <tissue evidence="2">Whole organism</tissue>
    </source>
</reference>
<proteinExistence type="predicted"/>
<gene>
    <name evidence="2" type="ORF">L798_12874</name>
</gene>
<evidence type="ECO:0000313" key="3">
    <source>
        <dbReference type="Proteomes" id="UP000027135"/>
    </source>
</evidence>
<dbReference type="Proteomes" id="UP000027135">
    <property type="component" value="Unassembled WGS sequence"/>
</dbReference>
<organism evidence="2 3">
    <name type="scientific">Zootermopsis nevadensis</name>
    <name type="common">Dampwood termite</name>
    <dbReference type="NCBI Taxonomy" id="136037"/>
    <lineage>
        <taxon>Eukaryota</taxon>
        <taxon>Metazoa</taxon>
        <taxon>Ecdysozoa</taxon>
        <taxon>Arthropoda</taxon>
        <taxon>Hexapoda</taxon>
        <taxon>Insecta</taxon>
        <taxon>Pterygota</taxon>
        <taxon>Neoptera</taxon>
        <taxon>Polyneoptera</taxon>
        <taxon>Dictyoptera</taxon>
        <taxon>Blattodea</taxon>
        <taxon>Blattoidea</taxon>
        <taxon>Termitoidae</taxon>
        <taxon>Termopsidae</taxon>
        <taxon>Zootermopsis</taxon>
    </lineage>
</organism>
<dbReference type="InParanoid" id="A0A067R205"/>
<evidence type="ECO:0000256" key="1">
    <source>
        <dbReference type="SAM" id="SignalP"/>
    </source>
</evidence>
<protein>
    <submittedName>
        <fullName evidence="2">Uncharacterized protein</fullName>
    </submittedName>
</protein>